<evidence type="ECO:0000256" key="1">
    <source>
        <dbReference type="SAM" id="Phobius"/>
    </source>
</evidence>
<keyword evidence="3" id="KW-1185">Reference proteome</keyword>
<keyword evidence="1" id="KW-1133">Transmembrane helix</keyword>
<name>A0A8S1L708_9CILI</name>
<gene>
    <name evidence="2" type="ORF">PSON_ATCC_30995.1.T0150275</name>
</gene>
<dbReference type="Proteomes" id="UP000692954">
    <property type="component" value="Unassembled WGS sequence"/>
</dbReference>
<dbReference type="OrthoDB" id="309119at2759"/>
<protein>
    <submittedName>
        <fullName evidence="2">Uncharacterized protein</fullName>
    </submittedName>
</protein>
<dbReference type="EMBL" id="CAJJDN010000015">
    <property type="protein sequence ID" value="CAD8061382.1"/>
    <property type="molecule type" value="Genomic_DNA"/>
</dbReference>
<organism evidence="2 3">
    <name type="scientific">Paramecium sonneborni</name>
    <dbReference type="NCBI Taxonomy" id="65129"/>
    <lineage>
        <taxon>Eukaryota</taxon>
        <taxon>Sar</taxon>
        <taxon>Alveolata</taxon>
        <taxon>Ciliophora</taxon>
        <taxon>Intramacronucleata</taxon>
        <taxon>Oligohymenophorea</taxon>
        <taxon>Peniculida</taxon>
        <taxon>Parameciidae</taxon>
        <taxon>Paramecium</taxon>
    </lineage>
</organism>
<proteinExistence type="predicted"/>
<reference evidence="2" key="1">
    <citation type="submission" date="2021-01" db="EMBL/GenBank/DDBJ databases">
        <authorList>
            <consortium name="Genoscope - CEA"/>
            <person name="William W."/>
        </authorList>
    </citation>
    <scope>NUCLEOTIDE SEQUENCE</scope>
</reference>
<keyword evidence="1" id="KW-0812">Transmembrane</keyword>
<accession>A0A8S1L708</accession>
<comment type="caution">
    <text evidence="2">The sequence shown here is derived from an EMBL/GenBank/DDBJ whole genome shotgun (WGS) entry which is preliminary data.</text>
</comment>
<sequence length="137" mass="16081">MQNENDETGKIVKVIKRRLSQIWILVIINILGSFVSFVQNIYFVLMNEILRNNPERYTCYYVKIEDNPNLTNVLNTTLELSEKLLSFFLPYFAALIIFWPKKTIIQNSENKQDNTDIVIETYIIHNTEVSDTSLSKE</sequence>
<dbReference type="AlphaFoldDB" id="A0A8S1L708"/>
<evidence type="ECO:0000313" key="3">
    <source>
        <dbReference type="Proteomes" id="UP000692954"/>
    </source>
</evidence>
<keyword evidence="1" id="KW-0472">Membrane</keyword>
<evidence type="ECO:0000313" key="2">
    <source>
        <dbReference type="EMBL" id="CAD8061382.1"/>
    </source>
</evidence>
<feature type="transmembrane region" description="Helical" evidence="1">
    <location>
        <begin position="22"/>
        <end position="45"/>
    </location>
</feature>